<dbReference type="GO" id="GO:0006865">
    <property type="term" value="P:amino acid transport"/>
    <property type="evidence" value="ECO:0007669"/>
    <property type="project" value="TreeGrafter"/>
</dbReference>
<sequence>MDTTDSGRTDRMAINGHRGSSVDGDLDHKGEITSEKEDYVSEIKDVSDKVHKRDQWTRKLDFLVACIGFSVGLGNVWRFPFLCYKNGGGAFLIPYFIAVVLGGIPMFFLEVSLGQFMGEGGIGPWKIAPLFQGIGYATAVIVFLLNCEYNIILAWTFYYIFASFTSILPWSHCNNEWNTINCTILHEPITFLANLTLNSSSLMSNPLTQLGMNISDMTTTVTRTNVNSSYLPNHGMLAPNRTLNVILSPDAYPDPVTEFWERKVLGLSAGVDEPGIIKWDLALCLLLAWIIVYLCICKGIKSSGKVMYVTASSPYIFLLILLARGVTLEGSSKGLEYYMIPKWERLKDTQVWVDAGTQIFFSYSISLGTLVALGSYNKFHHNCFRDCIIFSFVNSLTSFLAGFVIFSVLGFMADRQNISVEDVAESGPGLAFIAYPEAVAQMPVAPLWSICFFIMIILLGMDSQFVGVEGFITACVDLYPEILHKNYRKEVFVAAVCIICYLIGLSMVTEGGMYVFQLFDYYSASRIVLVVAAIESLVVAYVYGVSRFSDNLIIMLGFTNKIYVKIFKYGVTICWAFLTPVFTLTIFIIGCVNYSELTYKRKYVLYEYPPWAIGIGWMLALISVVMIPIFMVQRIIVTPGSFKKRLRVLTTPHLKKHQLRPHEDMKHTILQENTYYSPDDDVRKYYQGNHERNSLESDHDNSCNILLKNI</sequence>
<keyword evidence="8" id="KW-0769">Symport</keyword>
<evidence type="ECO:0000256" key="6">
    <source>
        <dbReference type="PIRSR" id="PIRSR600175-1"/>
    </source>
</evidence>
<accession>A0A0B7AA86</accession>
<comment type="subcellular location">
    <subcellularLocation>
        <location evidence="1">Membrane</location>
        <topology evidence="1">Multi-pass membrane protein</topology>
    </subcellularLocation>
</comment>
<dbReference type="EMBL" id="HACG01030036">
    <property type="protein sequence ID" value="CEK76901.1"/>
    <property type="molecule type" value="Transcribed_RNA"/>
</dbReference>
<dbReference type="PROSITE" id="PS00610">
    <property type="entry name" value="NA_NEUROTRAN_SYMP_1"/>
    <property type="match status" value="1"/>
</dbReference>
<dbReference type="PANTHER" id="PTHR11616:SF309">
    <property type="entry name" value="TRANSPORTER"/>
    <property type="match status" value="1"/>
</dbReference>
<proteinExistence type="inferred from homology"/>
<evidence type="ECO:0000256" key="10">
    <source>
        <dbReference type="SAM" id="Phobius"/>
    </source>
</evidence>
<feature type="region of interest" description="Disordered" evidence="9">
    <location>
        <begin position="1"/>
        <end position="27"/>
    </location>
</feature>
<feature type="transmembrane region" description="Helical" evidence="10">
    <location>
        <begin position="566"/>
        <end position="595"/>
    </location>
</feature>
<dbReference type="GO" id="GO:0046872">
    <property type="term" value="F:metal ion binding"/>
    <property type="evidence" value="ECO:0007669"/>
    <property type="project" value="UniProtKB-KW"/>
</dbReference>
<feature type="binding site" evidence="6">
    <location>
        <position position="71"/>
    </location>
    <ligand>
        <name>Na(+)</name>
        <dbReference type="ChEBI" id="CHEBI:29101"/>
        <label>1</label>
    </ligand>
</feature>
<feature type="transmembrane region" description="Helical" evidence="10">
    <location>
        <begin position="388"/>
        <end position="413"/>
    </location>
</feature>
<feature type="transmembrane region" description="Helical" evidence="10">
    <location>
        <begin position="491"/>
        <end position="509"/>
    </location>
</feature>
<gene>
    <name evidence="11" type="primary">ORF102082</name>
</gene>
<keyword evidence="3 8" id="KW-0812">Transmembrane</keyword>
<dbReference type="CDD" id="cd11496">
    <property type="entry name" value="SLC6sbd-TauT-like"/>
    <property type="match status" value="1"/>
</dbReference>
<evidence type="ECO:0000256" key="7">
    <source>
        <dbReference type="PIRSR" id="PIRSR600175-2"/>
    </source>
</evidence>
<feature type="transmembrane region" description="Helical" evidence="10">
    <location>
        <begin position="92"/>
        <end position="113"/>
    </location>
</feature>
<dbReference type="InterPro" id="IPR000175">
    <property type="entry name" value="Na/ntran_symport"/>
</dbReference>
<feature type="binding site" evidence="6">
    <location>
        <position position="459"/>
    </location>
    <ligand>
        <name>Na(+)</name>
        <dbReference type="ChEBI" id="CHEBI:29101"/>
        <label>1</label>
    </ligand>
</feature>
<evidence type="ECO:0000256" key="2">
    <source>
        <dbReference type="ARBA" id="ARBA00022448"/>
    </source>
</evidence>
<feature type="transmembrane region" description="Helical" evidence="10">
    <location>
        <begin position="355"/>
        <end position="376"/>
    </location>
</feature>
<feature type="transmembrane region" description="Helical" evidence="10">
    <location>
        <begin position="521"/>
        <end position="545"/>
    </location>
</feature>
<dbReference type="PRINTS" id="PR00176">
    <property type="entry name" value="NANEUSMPORT"/>
</dbReference>
<feature type="transmembrane region" description="Helical" evidence="10">
    <location>
        <begin position="276"/>
        <end position="296"/>
    </location>
</feature>
<keyword evidence="6" id="KW-0479">Metal-binding</keyword>
<dbReference type="GO" id="GO:0035725">
    <property type="term" value="P:sodium ion transmembrane transport"/>
    <property type="evidence" value="ECO:0007669"/>
    <property type="project" value="TreeGrafter"/>
</dbReference>
<evidence type="ECO:0000256" key="1">
    <source>
        <dbReference type="ARBA" id="ARBA00004141"/>
    </source>
</evidence>
<dbReference type="GO" id="GO:0015293">
    <property type="term" value="F:symporter activity"/>
    <property type="evidence" value="ECO:0007669"/>
    <property type="project" value="UniProtKB-KW"/>
</dbReference>
<comment type="similarity">
    <text evidence="8">Belongs to the sodium:neurotransmitter symporter (SNF) (TC 2.A.22) family.</text>
</comment>
<feature type="binding site" evidence="6">
    <location>
        <position position="462"/>
    </location>
    <ligand>
        <name>Na(+)</name>
        <dbReference type="ChEBI" id="CHEBI:29101"/>
        <label>1</label>
    </ligand>
</feature>
<dbReference type="AlphaFoldDB" id="A0A0B7AA86"/>
<keyword evidence="7" id="KW-1015">Disulfide bond</keyword>
<dbReference type="PANTHER" id="PTHR11616">
    <property type="entry name" value="SODIUM/CHLORIDE DEPENDENT TRANSPORTER"/>
    <property type="match status" value="1"/>
</dbReference>
<keyword evidence="4 10" id="KW-1133">Transmembrane helix</keyword>
<evidence type="ECO:0000256" key="9">
    <source>
        <dbReference type="SAM" id="MobiDB-lite"/>
    </source>
</evidence>
<reference evidence="11" key="1">
    <citation type="submission" date="2014-12" db="EMBL/GenBank/DDBJ databases">
        <title>Insight into the proteome of Arion vulgaris.</title>
        <authorList>
            <person name="Aradska J."/>
            <person name="Bulat T."/>
            <person name="Smidak R."/>
            <person name="Sarate P."/>
            <person name="Gangsoo J."/>
            <person name="Sialana F."/>
            <person name="Bilban M."/>
            <person name="Lubec G."/>
        </authorList>
    </citation>
    <scope>NUCLEOTIDE SEQUENCE</scope>
    <source>
        <tissue evidence="11">Skin</tissue>
    </source>
</reference>
<evidence type="ECO:0000256" key="8">
    <source>
        <dbReference type="RuleBase" id="RU003732"/>
    </source>
</evidence>
<keyword evidence="6" id="KW-0915">Sodium</keyword>
<feature type="binding site" evidence="6">
    <location>
        <position position="394"/>
    </location>
    <ligand>
        <name>Na(+)</name>
        <dbReference type="ChEBI" id="CHEBI:29101"/>
        <label>1</label>
    </ligand>
</feature>
<dbReference type="GO" id="GO:0005886">
    <property type="term" value="C:plasma membrane"/>
    <property type="evidence" value="ECO:0007669"/>
    <property type="project" value="TreeGrafter"/>
</dbReference>
<feature type="binding site" evidence="6">
    <location>
        <position position="362"/>
    </location>
    <ligand>
        <name>Na(+)</name>
        <dbReference type="ChEBI" id="CHEBI:29101"/>
        <label>1</label>
    </ligand>
</feature>
<feature type="transmembrane region" description="Helical" evidence="10">
    <location>
        <begin position="447"/>
        <end position="479"/>
    </location>
</feature>
<feature type="transmembrane region" description="Helical" evidence="10">
    <location>
        <begin position="62"/>
        <end position="80"/>
    </location>
</feature>
<feature type="binding site" evidence="6">
    <location>
        <position position="68"/>
    </location>
    <ligand>
        <name>Na(+)</name>
        <dbReference type="ChEBI" id="CHEBI:29101"/>
        <label>1</label>
    </ligand>
</feature>
<name>A0A0B7AA86_9EUPU</name>
<dbReference type="Pfam" id="PF00209">
    <property type="entry name" value="SNF"/>
    <property type="match status" value="2"/>
</dbReference>
<feature type="transmembrane region" description="Helical" evidence="10">
    <location>
        <begin position="308"/>
        <end position="327"/>
    </location>
</feature>
<feature type="transmembrane region" description="Helical" evidence="10">
    <location>
        <begin position="615"/>
        <end position="637"/>
    </location>
</feature>
<organism evidence="11">
    <name type="scientific">Arion vulgaris</name>
    <dbReference type="NCBI Taxonomy" id="1028688"/>
    <lineage>
        <taxon>Eukaryota</taxon>
        <taxon>Metazoa</taxon>
        <taxon>Spiralia</taxon>
        <taxon>Lophotrochozoa</taxon>
        <taxon>Mollusca</taxon>
        <taxon>Gastropoda</taxon>
        <taxon>Heterobranchia</taxon>
        <taxon>Euthyneura</taxon>
        <taxon>Panpulmonata</taxon>
        <taxon>Eupulmonata</taxon>
        <taxon>Stylommatophora</taxon>
        <taxon>Helicina</taxon>
        <taxon>Arionoidea</taxon>
        <taxon>Arionidae</taxon>
        <taxon>Arion</taxon>
    </lineage>
</organism>
<evidence type="ECO:0000256" key="3">
    <source>
        <dbReference type="ARBA" id="ARBA00022692"/>
    </source>
</evidence>
<evidence type="ECO:0000256" key="5">
    <source>
        <dbReference type="ARBA" id="ARBA00023136"/>
    </source>
</evidence>
<dbReference type="InterPro" id="IPR037272">
    <property type="entry name" value="SNS_sf"/>
</dbReference>
<keyword evidence="5 10" id="KW-0472">Membrane</keyword>
<feature type="compositionally biased region" description="Basic and acidic residues" evidence="9">
    <location>
        <begin position="1"/>
        <end position="11"/>
    </location>
</feature>
<evidence type="ECO:0000256" key="4">
    <source>
        <dbReference type="ARBA" id="ARBA00022989"/>
    </source>
</evidence>
<dbReference type="PROSITE" id="PS50267">
    <property type="entry name" value="NA_NEUROTRAN_SYMP_3"/>
    <property type="match status" value="1"/>
</dbReference>
<dbReference type="PROSITE" id="PS00754">
    <property type="entry name" value="NA_NEUROTRAN_SYMP_2"/>
    <property type="match status" value="1"/>
</dbReference>
<protein>
    <recommendedName>
        <fullName evidence="8">Transporter</fullName>
    </recommendedName>
</protein>
<feature type="disulfide bond" evidence="7">
    <location>
        <begin position="173"/>
        <end position="182"/>
    </location>
</feature>
<keyword evidence="2 8" id="KW-0813">Transport</keyword>
<evidence type="ECO:0000313" key="11">
    <source>
        <dbReference type="EMBL" id="CEK76901.1"/>
    </source>
</evidence>
<feature type="binding site" evidence="6">
    <location>
        <position position="75"/>
    </location>
    <ligand>
        <name>Na(+)</name>
        <dbReference type="ChEBI" id="CHEBI:29101"/>
        <label>1</label>
    </ligand>
</feature>
<feature type="binding site" evidence="6">
    <location>
        <position position="463"/>
    </location>
    <ligand>
        <name>Na(+)</name>
        <dbReference type="ChEBI" id="CHEBI:29101"/>
        <label>1</label>
    </ligand>
</feature>
<dbReference type="SUPFAM" id="SSF161070">
    <property type="entry name" value="SNF-like"/>
    <property type="match status" value="1"/>
</dbReference>